<dbReference type="Proteomes" id="UP000661112">
    <property type="component" value="Unassembled WGS sequence"/>
</dbReference>
<dbReference type="EMBL" id="JACJSG010000058">
    <property type="protein sequence ID" value="MBD2504731.1"/>
    <property type="molecule type" value="Genomic_DNA"/>
</dbReference>
<dbReference type="RefSeq" id="WP_190478816.1">
    <property type="nucleotide sequence ID" value="NZ_JACJSG010000058.1"/>
</dbReference>
<name>A0ABR8DDP5_9NOST</name>
<keyword evidence="2" id="KW-1185">Reference proteome</keyword>
<gene>
    <name evidence="1" type="ORF">H6G83_29695</name>
</gene>
<reference evidence="1 2" key="1">
    <citation type="journal article" date="2020" name="ISME J.">
        <title>Comparative genomics reveals insights into cyanobacterial evolution and habitat adaptation.</title>
        <authorList>
            <person name="Chen M.Y."/>
            <person name="Teng W.K."/>
            <person name="Zhao L."/>
            <person name="Hu C.X."/>
            <person name="Zhou Y.K."/>
            <person name="Han B.P."/>
            <person name="Song L.R."/>
            <person name="Shu W.S."/>
        </authorList>
    </citation>
    <scope>NUCLEOTIDE SEQUENCE [LARGE SCALE GENOMIC DNA]</scope>
    <source>
        <strain evidence="1 2">FACHB-119</strain>
    </source>
</reference>
<sequence length="181" mass="20522">MSKQEKIVASLIKYVSPLSPFISIEEFEKQRQQWYLQIDADDVDILLNLLVEGPSQTKFDIQDIEEVGIIASEAISAFAHKTGINLLPKILSRLNEFTKLLHIIQLLGRLGNKDALPILVLLYKTKKLSCAETIYLFWSIGQTRSPEAVEVLREMKESLSDNLELKEKIDVVLNEIAQGNL</sequence>
<accession>A0ABR8DDP5</accession>
<protein>
    <submittedName>
        <fullName evidence="1">HEAT repeat domain-containing protein</fullName>
    </submittedName>
</protein>
<evidence type="ECO:0000313" key="1">
    <source>
        <dbReference type="EMBL" id="MBD2504731.1"/>
    </source>
</evidence>
<proteinExistence type="predicted"/>
<organism evidence="1 2">
    <name type="scientific">Anabaena azotica FACHB-119</name>
    <dbReference type="NCBI Taxonomy" id="947527"/>
    <lineage>
        <taxon>Bacteria</taxon>
        <taxon>Bacillati</taxon>
        <taxon>Cyanobacteriota</taxon>
        <taxon>Cyanophyceae</taxon>
        <taxon>Nostocales</taxon>
        <taxon>Nostocaceae</taxon>
        <taxon>Anabaena</taxon>
        <taxon>Anabaena azotica</taxon>
    </lineage>
</organism>
<evidence type="ECO:0000313" key="2">
    <source>
        <dbReference type="Proteomes" id="UP000661112"/>
    </source>
</evidence>
<comment type="caution">
    <text evidence="1">The sequence shown here is derived from an EMBL/GenBank/DDBJ whole genome shotgun (WGS) entry which is preliminary data.</text>
</comment>